<evidence type="ECO:0000313" key="2">
    <source>
        <dbReference type="Proteomes" id="UP000618795"/>
    </source>
</evidence>
<reference evidence="1" key="1">
    <citation type="journal article" date="2014" name="Int. J. Syst. Evol. Microbiol.">
        <title>Complete genome sequence of Corynebacterium casei LMG S-19264T (=DSM 44701T), isolated from a smear-ripened cheese.</title>
        <authorList>
            <consortium name="US DOE Joint Genome Institute (JGI-PGF)"/>
            <person name="Walter F."/>
            <person name="Albersmeier A."/>
            <person name="Kalinowski J."/>
            <person name="Ruckert C."/>
        </authorList>
    </citation>
    <scope>NUCLEOTIDE SEQUENCE</scope>
    <source>
        <strain evidence="1">JCM 4369</strain>
    </source>
</reference>
<dbReference type="Proteomes" id="UP000618795">
    <property type="component" value="Unassembled WGS sequence"/>
</dbReference>
<gene>
    <name evidence="1" type="ORF">GCM10010260_60430</name>
</gene>
<protein>
    <submittedName>
        <fullName evidence="1">Uncharacterized protein</fullName>
    </submittedName>
</protein>
<dbReference type="AlphaFoldDB" id="A0A918IG66"/>
<proteinExistence type="predicted"/>
<evidence type="ECO:0000313" key="1">
    <source>
        <dbReference type="EMBL" id="GGV13315.1"/>
    </source>
</evidence>
<name>A0A918IG66_9ACTN</name>
<reference evidence="1" key="2">
    <citation type="submission" date="2020-09" db="EMBL/GenBank/DDBJ databases">
        <authorList>
            <person name="Sun Q."/>
            <person name="Ohkuma M."/>
        </authorList>
    </citation>
    <scope>NUCLEOTIDE SEQUENCE</scope>
    <source>
        <strain evidence="1">JCM 4369</strain>
    </source>
</reference>
<sequence length="446" mass="48205">MTPPATRRDNCNAADPELTGIRTLGHANRFATWDSEFRYDGRIRVPVGVKIKQIKYSCYGNGSADTAVGEVKRGRGGIDQEYEVIDLTFLDDSDVITFTLRGDLDVDADPRPAYSRTYQIRVDVTLDDGTVRTANPRVEVLAGAWDRSNPEKVGRPFVRLPYDTGWGGTPNSQAGFGYVCDDGLIPGDKFIIDLVNLREGVADVDSNHSDSVYYQLVHEDGTPSAYTPTPQVQKATGHPGGGVEHKVTLPPIDLRRLGDRPGYYRFLVWPQSSNADGGVSGICWNPKVIEDAFQVGSVYYRYTAPQSAALSVFPGEPPDVRLTHAGDIGYPGVRLVADGDGTVPAQTVRVSLPQGKGLQFAAEGNPGYLLTVQGARGSRRFFPGAVSADGQRITFRNVDLGLLGKGSESRAWVAAKASRNAPPGDTHLNFQVGDRTMSSTTINVVG</sequence>
<keyword evidence="2" id="KW-1185">Reference proteome</keyword>
<organism evidence="1 2">
    <name type="scientific">Streptomyces filipinensis</name>
    <dbReference type="NCBI Taxonomy" id="66887"/>
    <lineage>
        <taxon>Bacteria</taxon>
        <taxon>Bacillati</taxon>
        <taxon>Actinomycetota</taxon>
        <taxon>Actinomycetes</taxon>
        <taxon>Kitasatosporales</taxon>
        <taxon>Streptomycetaceae</taxon>
        <taxon>Streptomyces</taxon>
    </lineage>
</organism>
<dbReference type="EMBL" id="BMTD01000015">
    <property type="protein sequence ID" value="GGV13315.1"/>
    <property type="molecule type" value="Genomic_DNA"/>
</dbReference>
<comment type="caution">
    <text evidence="1">The sequence shown here is derived from an EMBL/GenBank/DDBJ whole genome shotgun (WGS) entry which is preliminary data.</text>
</comment>
<dbReference type="RefSeq" id="WP_191876629.1">
    <property type="nucleotide sequence ID" value="NZ_BMTD01000015.1"/>
</dbReference>
<accession>A0A918IG66</accession>